<evidence type="ECO:0000256" key="6">
    <source>
        <dbReference type="ARBA" id="ARBA00023136"/>
    </source>
</evidence>
<comment type="similarity">
    <text evidence="7">Belongs to the binding-protein-dependent transport system permease family.</text>
</comment>
<sequence>MSTATMTGPVSSTRRRRRRRPWAAALVLGIIMLGTLLPAYWMVSTALKPAVEVASIPATLWPHDLSFEQFADVLADGAITSASWRSLLIAVLTTSIVVVLGSLSAYAATHLRFRAASSLLSMSFITQLLPQAATLVPVFILWRYLGLMDSLPGLILVYVGFQLPVAVWLITGHFAGIPCEVVEAASVDGARPATTLFRVIMPMAAPGVAAVAIWAVIAVWSELLFALVLLSSDNQTVPVALASVVGQHTTNWGYLLAAATVASLPPLILFFFLQKYFSDGISGAVKG</sequence>
<reference evidence="9 10" key="1">
    <citation type="submission" date="2020-10" db="EMBL/GenBank/DDBJ databases">
        <title>Haloactinobacterium sp. RN3S43, a bacterium isolated from saline soil.</title>
        <authorList>
            <person name="Sun J.-Q."/>
        </authorList>
    </citation>
    <scope>NUCLEOTIDE SEQUENCE [LARGE SCALE GENOMIC DNA]</scope>
    <source>
        <strain evidence="9 10">RN3S43</strain>
    </source>
</reference>
<keyword evidence="3" id="KW-1003">Cell membrane</keyword>
<dbReference type="RefSeq" id="WP_193497505.1">
    <property type="nucleotide sequence ID" value="NZ_CP063169.1"/>
</dbReference>
<name>A0A7M1SW24_9MICO</name>
<accession>A0A7M1SW24</accession>
<feature type="transmembrane region" description="Helical" evidence="7">
    <location>
        <begin position="87"/>
        <end position="107"/>
    </location>
</feature>
<dbReference type="InterPro" id="IPR035906">
    <property type="entry name" value="MetI-like_sf"/>
</dbReference>
<dbReference type="CDD" id="cd06261">
    <property type="entry name" value="TM_PBP2"/>
    <property type="match status" value="1"/>
</dbReference>
<keyword evidence="4 7" id="KW-0812">Transmembrane</keyword>
<evidence type="ECO:0000256" key="2">
    <source>
        <dbReference type="ARBA" id="ARBA00022448"/>
    </source>
</evidence>
<feature type="transmembrane region" description="Helical" evidence="7">
    <location>
        <begin position="252"/>
        <end position="273"/>
    </location>
</feature>
<organism evidence="9 10">
    <name type="scientific">Ruania alkalisoli</name>
    <dbReference type="NCBI Taxonomy" id="2779775"/>
    <lineage>
        <taxon>Bacteria</taxon>
        <taxon>Bacillati</taxon>
        <taxon>Actinomycetota</taxon>
        <taxon>Actinomycetes</taxon>
        <taxon>Micrococcales</taxon>
        <taxon>Ruaniaceae</taxon>
        <taxon>Ruania</taxon>
    </lineage>
</organism>
<keyword evidence="6 7" id="KW-0472">Membrane</keyword>
<dbReference type="KEGG" id="halt:IM660_00475"/>
<keyword evidence="5 7" id="KW-1133">Transmembrane helix</keyword>
<dbReference type="PANTHER" id="PTHR32243:SF18">
    <property type="entry name" value="INNER MEMBRANE ABC TRANSPORTER PERMEASE PROTEIN YCJP"/>
    <property type="match status" value="1"/>
</dbReference>
<dbReference type="Proteomes" id="UP000593758">
    <property type="component" value="Chromosome"/>
</dbReference>
<evidence type="ECO:0000256" key="1">
    <source>
        <dbReference type="ARBA" id="ARBA00004651"/>
    </source>
</evidence>
<dbReference type="Pfam" id="PF00528">
    <property type="entry name" value="BPD_transp_1"/>
    <property type="match status" value="1"/>
</dbReference>
<evidence type="ECO:0000256" key="4">
    <source>
        <dbReference type="ARBA" id="ARBA00022692"/>
    </source>
</evidence>
<feature type="transmembrane region" description="Helical" evidence="7">
    <location>
        <begin position="119"/>
        <end position="145"/>
    </location>
</feature>
<gene>
    <name evidence="9" type="ORF">IM660_00475</name>
</gene>
<feature type="domain" description="ABC transmembrane type-1" evidence="8">
    <location>
        <begin position="83"/>
        <end position="273"/>
    </location>
</feature>
<protein>
    <submittedName>
        <fullName evidence="9">Carbohydrate ABC transporter permease</fullName>
    </submittedName>
</protein>
<evidence type="ECO:0000313" key="9">
    <source>
        <dbReference type="EMBL" id="QOR70833.1"/>
    </source>
</evidence>
<dbReference type="PANTHER" id="PTHR32243">
    <property type="entry name" value="MALTOSE TRANSPORT SYSTEM PERMEASE-RELATED"/>
    <property type="match status" value="1"/>
</dbReference>
<dbReference type="EMBL" id="CP063169">
    <property type="protein sequence ID" value="QOR70833.1"/>
    <property type="molecule type" value="Genomic_DNA"/>
</dbReference>
<proteinExistence type="inferred from homology"/>
<dbReference type="InterPro" id="IPR000515">
    <property type="entry name" value="MetI-like"/>
</dbReference>
<dbReference type="GO" id="GO:0055085">
    <property type="term" value="P:transmembrane transport"/>
    <property type="evidence" value="ECO:0007669"/>
    <property type="project" value="InterPro"/>
</dbReference>
<evidence type="ECO:0000256" key="7">
    <source>
        <dbReference type="RuleBase" id="RU363032"/>
    </source>
</evidence>
<dbReference type="Gene3D" id="1.10.3720.10">
    <property type="entry name" value="MetI-like"/>
    <property type="match status" value="1"/>
</dbReference>
<feature type="transmembrane region" description="Helical" evidence="7">
    <location>
        <begin position="21"/>
        <end position="43"/>
    </location>
</feature>
<evidence type="ECO:0000313" key="10">
    <source>
        <dbReference type="Proteomes" id="UP000593758"/>
    </source>
</evidence>
<dbReference type="PROSITE" id="PS50928">
    <property type="entry name" value="ABC_TM1"/>
    <property type="match status" value="1"/>
</dbReference>
<dbReference type="AlphaFoldDB" id="A0A7M1SW24"/>
<feature type="transmembrane region" description="Helical" evidence="7">
    <location>
        <begin position="151"/>
        <end position="170"/>
    </location>
</feature>
<dbReference type="GO" id="GO:0005886">
    <property type="term" value="C:plasma membrane"/>
    <property type="evidence" value="ECO:0007669"/>
    <property type="project" value="UniProtKB-SubCell"/>
</dbReference>
<evidence type="ECO:0000256" key="3">
    <source>
        <dbReference type="ARBA" id="ARBA00022475"/>
    </source>
</evidence>
<dbReference type="InterPro" id="IPR050901">
    <property type="entry name" value="BP-dep_ABC_trans_perm"/>
</dbReference>
<dbReference type="SUPFAM" id="SSF161098">
    <property type="entry name" value="MetI-like"/>
    <property type="match status" value="1"/>
</dbReference>
<comment type="subcellular location">
    <subcellularLocation>
        <location evidence="1 7">Cell membrane</location>
        <topology evidence="1 7">Multi-pass membrane protein</topology>
    </subcellularLocation>
</comment>
<evidence type="ECO:0000259" key="8">
    <source>
        <dbReference type="PROSITE" id="PS50928"/>
    </source>
</evidence>
<keyword evidence="2 7" id="KW-0813">Transport</keyword>
<evidence type="ECO:0000256" key="5">
    <source>
        <dbReference type="ARBA" id="ARBA00022989"/>
    </source>
</evidence>
<keyword evidence="10" id="KW-1185">Reference proteome</keyword>